<keyword evidence="1" id="KW-0472">Membrane</keyword>
<reference evidence="3" key="1">
    <citation type="submission" date="2018-05" db="EMBL/GenBank/DDBJ databases">
        <authorList>
            <person name="Lanie J.A."/>
            <person name="Ng W.-L."/>
            <person name="Kazmierczak K.M."/>
            <person name="Andrzejewski T.M."/>
            <person name="Davidsen T.M."/>
            <person name="Wayne K.J."/>
            <person name="Tettelin H."/>
            <person name="Glass J.I."/>
            <person name="Rusch D."/>
            <person name="Podicherti R."/>
            <person name="Tsui H.-C.T."/>
            <person name="Winkler M.E."/>
        </authorList>
    </citation>
    <scope>NUCLEOTIDE SEQUENCE</scope>
</reference>
<feature type="transmembrane region" description="Helical" evidence="1">
    <location>
        <begin position="241"/>
        <end position="260"/>
    </location>
</feature>
<proteinExistence type="predicted"/>
<dbReference type="InterPro" id="IPR050445">
    <property type="entry name" value="Bact_polysacc_biosynth/exp"/>
</dbReference>
<name>A0A382UFB5_9ZZZZ</name>
<evidence type="ECO:0000313" key="3">
    <source>
        <dbReference type="EMBL" id="SVD32812.1"/>
    </source>
</evidence>
<evidence type="ECO:0000256" key="1">
    <source>
        <dbReference type="SAM" id="Phobius"/>
    </source>
</evidence>
<keyword evidence="1" id="KW-0812">Transmembrane</keyword>
<sequence>LKGVAESFGFGGLGSSPTYNIPDIINSRRLKKDIVLKSWTNSFYPNGSNLIKYWGIDKPTWFAPRKWISKLLPSGGFSADSYHKNIETAIRNLGELILVNKEASGLITVSVLMEEPGLASGIANYIAEFVKDFISVEQHREAVKNKAFIYGQRMEAKKELALSEEELTEFRKQHPIALDTPDLQLTRGRLMRNIEENQAVYITLRQQYEISKIEEAKENLLVNILDSAEPAVKKAKPKGTLIVILCIILGGMSGITTTFIRNAVKLEK</sequence>
<feature type="non-terminal residue" evidence="3">
    <location>
        <position position="1"/>
    </location>
</feature>
<accession>A0A382UFB5</accession>
<keyword evidence="1" id="KW-1133">Transmembrane helix</keyword>
<gene>
    <name evidence="3" type="ORF">METZ01_LOCUS385666</name>
</gene>
<dbReference type="EMBL" id="UINC01143723">
    <property type="protein sequence ID" value="SVD32812.1"/>
    <property type="molecule type" value="Genomic_DNA"/>
</dbReference>
<protein>
    <recommendedName>
        <fullName evidence="2">Tyrosine-protein kinase G-rich domain-containing protein</fullName>
    </recommendedName>
</protein>
<dbReference type="AlphaFoldDB" id="A0A382UFB5"/>
<dbReference type="PANTHER" id="PTHR32309:SF13">
    <property type="entry name" value="FERRIC ENTEROBACTIN TRANSPORT PROTEIN FEPE"/>
    <property type="match status" value="1"/>
</dbReference>
<evidence type="ECO:0000259" key="2">
    <source>
        <dbReference type="Pfam" id="PF13807"/>
    </source>
</evidence>
<dbReference type="GO" id="GO:0004713">
    <property type="term" value="F:protein tyrosine kinase activity"/>
    <property type="evidence" value="ECO:0007669"/>
    <property type="project" value="TreeGrafter"/>
</dbReference>
<organism evidence="3">
    <name type="scientific">marine metagenome</name>
    <dbReference type="NCBI Taxonomy" id="408172"/>
    <lineage>
        <taxon>unclassified sequences</taxon>
        <taxon>metagenomes</taxon>
        <taxon>ecological metagenomes</taxon>
    </lineage>
</organism>
<dbReference type="GO" id="GO:0005886">
    <property type="term" value="C:plasma membrane"/>
    <property type="evidence" value="ECO:0007669"/>
    <property type="project" value="TreeGrafter"/>
</dbReference>
<dbReference type="InterPro" id="IPR032807">
    <property type="entry name" value="GNVR"/>
</dbReference>
<feature type="domain" description="Tyrosine-protein kinase G-rich" evidence="2">
    <location>
        <begin position="189"/>
        <end position="263"/>
    </location>
</feature>
<dbReference type="PANTHER" id="PTHR32309">
    <property type="entry name" value="TYROSINE-PROTEIN KINASE"/>
    <property type="match status" value="1"/>
</dbReference>
<dbReference type="Pfam" id="PF13807">
    <property type="entry name" value="GNVR"/>
    <property type="match status" value="1"/>
</dbReference>